<name>A0AAW1LDC2_SAPOF</name>
<evidence type="ECO:0000256" key="2">
    <source>
        <dbReference type="ARBA" id="ARBA00006331"/>
    </source>
</evidence>
<dbReference type="SUPFAM" id="SSF48371">
    <property type="entry name" value="ARM repeat"/>
    <property type="match status" value="1"/>
</dbReference>
<feature type="domain" description="HECT" evidence="8">
    <location>
        <begin position="1230"/>
        <end position="1605"/>
    </location>
</feature>
<dbReference type="Pfam" id="PF00632">
    <property type="entry name" value="HECT"/>
    <property type="match status" value="1"/>
</dbReference>
<dbReference type="EMBL" id="JBDFQZ010000004">
    <property type="protein sequence ID" value="KAK9733429.1"/>
    <property type="molecule type" value="Genomic_DNA"/>
</dbReference>
<dbReference type="InterPro" id="IPR011989">
    <property type="entry name" value="ARM-like"/>
</dbReference>
<dbReference type="InterPro" id="IPR045322">
    <property type="entry name" value="HECTD1/TRIP12-like"/>
</dbReference>
<dbReference type="GO" id="GO:0000209">
    <property type="term" value="P:protein polyubiquitination"/>
    <property type="evidence" value="ECO:0007669"/>
    <property type="project" value="TreeGrafter"/>
</dbReference>
<feature type="compositionally biased region" description="Basic and acidic residues" evidence="7">
    <location>
        <begin position="16"/>
        <end position="33"/>
    </location>
</feature>
<dbReference type="InterPro" id="IPR000569">
    <property type="entry name" value="HECT_dom"/>
</dbReference>
<feature type="compositionally biased region" description="Polar residues" evidence="7">
    <location>
        <begin position="41"/>
        <end position="59"/>
    </location>
</feature>
<feature type="region of interest" description="Disordered" evidence="7">
    <location>
        <begin position="857"/>
        <end position="917"/>
    </location>
</feature>
<keyword evidence="4" id="KW-0808">Transferase</keyword>
<proteinExistence type="inferred from homology"/>
<comment type="caution">
    <text evidence="9">The sequence shown here is derived from an EMBL/GenBank/DDBJ whole genome shotgun (WGS) entry which is preliminary data.</text>
</comment>
<dbReference type="Gene3D" id="3.90.1750.10">
    <property type="entry name" value="Hect, E3 ligase catalytic domains"/>
    <property type="match status" value="1"/>
</dbReference>
<feature type="region of interest" description="Disordered" evidence="7">
    <location>
        <begin position="1"/>
        <end position="98"/>
    </location>
</feature>
<dbReference type="Pfam" id="PF25579">
    <property type="entry name" value="TPR_TRIP12_N"/>
    <property type="match status" value="1"/>
</dbReference>
<dbReference type="SMART" id="SM00119">
    <property type="entry name" value="HECTc"/>
    <property type="match status" value="1"/>
</dbReference>
<evidence type="ECO:0000256" key="6">
    <source>
        <dbReference type="PROSITE-ProRule" id="PRU00104"/>
    </source>
</evidence>
<dbReference type="CDD" id="cd00078">
    <property type="entry name" value="HECTc"/>
    <property type="match status" value="1"/>
</dbReference>
<evidence type="ECO:0000313" key="10">
    <source>
        <dbReference type="Proteomes" id="UP001443914"/>
    </source>
</evidence>
<dbReference type="EC" id="2.3.2.26" evidence="3"/>
<evidence type="ECO:0000256" key="4">
    <source>
        <dbReference type="ARBA" id="ARBA00022679"/>
    </source>
</evidence>
<keyword evidence="10" id="KW-1185">Reference proteome</keyword>
<sequence length="1605" mass="178205">MENQTNLMEDTLMESRGQKRPEMSDELPLDKRACNSLDVGPSSSSMTPNTLVTSTSSVLEAQEVDMETSSSASPSGRSDDEEDRDSPYNSDDSNDINDIDHQLSSLREYQRSRSSRDSAKFSGLLASLSNEDESSVQLAALTELCELLSFSVEESISTTFANQLAPLLVKLAKHEDNPNIMLLAIRAITYLCDLSRRSSSCVVSHEAVPALCQRLTIIEYLDVAEQCLQALEKISRDQPLPCLESGAIMAVLGFIDFFSTTVQRTALRTVVNICKKLPSKCPSPVMEAVPLLCNLLQYEDQQLVELVATCVIKIVDSVKGSPEMLTELYNHGLVDQVTHLINLNSRLTLSQPTYTGLIGVIAKIASGSADAVRTLFNLNIGSILKDALSNSDLSHGLLSRAVDKNCNQITVRSGANFKFEWVINSWPSIFQVYEILKLLHEILPEVPRGKDVPLTSKEKLLLDQSDTLQKFGMNIFPTLVQMVNSGANINVCYGCLSIISRLVYFSKSESLLELLKEINIASFLAGVFTRNDHHLLSLALQTAEIVLEKLPNIVMQNFIKEGVLFAIDALLMPQSSSQLTSPMLDCIQSNKKTGKGTMRCLCYEYRPSCPVSTSKSKVCKLDKESVHNIAERIKAKYFPVELCNPQGVVTDVLQDLRYASAAITDLLSIRTSCEASAHIEEKLSHILHKVIRQLTGNEPVSTFELIESGIVKALLSYLSNGLYLNGNYVSDGDIKQTSDVQKRFEAFARIAFSSPDMISEDLPITLFVRKLQSVLSTMENFPAVLGCTTMQRGSYAIVPSGRHTTYPCFRVHFVRGEEELSLNNYVTETVTVDPFCQVDEIEQHLITKVCSKKAVSEGKPPASVESKNASIENPVNAASLPGKSTGSDSLCNPSPDMQEQEEGDGKSRCSPIDTSDSRQTIVDGSKVMSEAQFESSEGGIHSPEANTNLIATGSTCHSGDEENCKDQCQASSSIEDTPSKLVLYLDGEPLENSSTLYQEIIQRQMKSQHEPPNFAKLWGTTYTLTYKRVEPAEAKIDKKQNNLHDNGASEQVQQVMPLFFDIYIRGLGSAVDPSSPISDILFLLKSLETMNMFANHLLSYERLGAFGDGNMDDLDSLVVAVPTVSQYEFVNNRLSEKLEQQMRDSSTMHIGAMPLWCNHLMLGCPFLFSFDARCKYFQLAAFGRLQVLPNNTSHSDSYVSRERRLSVGSVPRKKFLACRDQVLESAMQMMELYARKNVVIEVEYADEVGTGLGPTLEFYTLLSNDFQKAGLGMWRGDYMSPKKIQSQLITSSGLFPRPWSPKSSNINGIEFADVAKRFVLLGQVVGKALRDGRVLDIPFSKAFYKLILGKELSICDIQTFDPELGRTLLEFQALVKRRKFLEIGGMKDVAHSVCLGFRDSNIEDLCLDFTLPGYPDYILSSGLDDDLRVTSNNFAEYVSMVLDATLYSGISRQVEAFKSGFNQIFSDKHLHVFTEEELERLLCGEHDSWVSYDLFDHIKFDHGYTASSPPIINLLEVINEFDYEQRRAFLQFVTGAPRLPPGGLAALNPKLTIVRKHSSNSVDEDLPSVMTCANYLKLPPYSSKEIMKDKLFYAITEGQGSFHLS</sequence>
<keyword evidence="5 6" id="KW-0833">Ubl conjugation pathway</keyword>
<feature type="active site" description="Glycyl thioester intermediate" evidence="6">
    <location>
        <position position="1572"/>
    </location>
</feature>
<evidence type="ECO:0000256" key="3">
    <source>
        <dbReference type="ARBA" id="ARBA00012485"/>
    </source>
</evidence>
<organism evidence="9 10">
    <name type="scientific">Saponaria officinalis</name>
    <name type="common">Common soapwort</name>
    <name type="synonym">Lychnis saponaria</name>
    <dbReference type="NCBI Taxonomy" id="3572"/>
    <lineage>
        <taxon>Eukaryota</taxon>
        <taxon>Viridiplantae</taxon>
        <taxon>Streptophyta</taxon>
        <taxon>Embryophyta</taxon>
        <taxon>Tracheophyta</taxon>
        <taxon>Spermatophyta</taxon>
        <taxon>Magnoliopsida</taxon>
        <taxon>eudicotyledons</taxon>
        <taxon>Gunneridae</taxon>
        <taxon>Pentapetalae</taxon>
        <taxon>Caryophyllales</taxon>
        <taxon>Caryophyllaceae</taxon>
        <taxon>Caryophylleae</taxon>
        <taxon>Saponaria</taxon>
    </lineage>
</organism>
<dbReference type="Gene3D" id="3.30.2410.10">
    <property type="entry name" value="Hect, E3 ligase catalytic domain"/>
    <property type="match status" value="1"/>
</dbReference>
<evidence type="ECO:0000256" key="5">
    <source>
        <dbReference type="ARBA" id="ARBA00022786"/>
    </source>
</evidence>
<comment type="catalytic activity">
    <reaction evidence="1">
        <text>S-ubiquitinyl-[E2 ubiquitin-conjugating enzyme]-L-cysteine + [acceptor protein]-L-lysine = [E2 ubiquitin-conjugating enzyme]-L-cysteine + N(6)-ubiquitinyl-[acceptor protein]-L-lysine.</text>
        <dbReference type="EC" id="2.3.2.26"/>
    </reaction>
</comment>
<dbReference type="PROSITE" id="PS50237">
    <property type="entry name" value="HECT"/>
    <property type="match status" value="1"/>
</dbReference>
<evidence type="ECO:0000313" key="9">
    <source>
        <dbReference type="EMBL" id="KAK9733429.1"/>
    </source>
</evidence>
<dbReference type="PANTHER" id="PTHR45670">
    <property type="entry name" value="E3 UBIQUITIN-PROTEIN LIGASE TRIP12"/>
    <property type="match status" value="1"/>
</dbReference>
<dbReference type="PANTHER" id="PTHR45670:SF10">
    <property type="entry name" value="E3 UBIQUITIN-PROTEIN LIGASE UPL4"/>
    <property type="match status" value="1"/>
</dbReference>
<dbReference type="InterPro" id="IPR035983">
    <property type="entry name" value="Hect_E3_ubiquitin_ligase"/>
</dbReference>
<dbReference type="FunFam" id="3.30.2410.10:FF:000007">
    <property type="entry name" value="Putative E3 ubiquitin-protein ligase HECTD1"/>
    <property type="match status" value="1"/>
</dbReference>
<protein>
    <recommendedName>
        <fullName evidence="3">HECT-type E3 ubiquitin transferase</fullName>
        <ecNumber evidence="3">2.3.2.26</ecNumber>
    </recommendedName>
</protein>
<dbReference type="SUPFAM" id="SSF56204">
    <property type="entry name" value="Hect, E3 ligase catalytic domain"/>
    <property type="match status" value="1"/>
</dbReference>
<dbReference type="Gene3D" id="1.25.10.10">
    <property type="entry name" value="Leucine-rich Repeat Variant"/>
    <property type="match status" value="1"/>
</dbReference>
<dbReference type="InterPro" id="IPR057948">
    <property type="entry name" value="TPR_TRIP12_N"/>
</dbReference>
<evidence type="ECO:0000256" key="1">
    <source>
        <dbReference type="ARBA" id="ARBA00000885"/>
    </source>
</evidence>
<dbReference type="GO" id="GO:0043161">
    <property type="term" value="P:proteasome-mediated ubiquitin-dependent protein catabolic process"/>
    <property type="evidence" value="ECO:0007669"/>
    <property type="project" value="TreeGrafter"/>
</dbReference>
<dbReference type="GO" id="GO:0061630">
    <property type="term" value="F:ubiquitin protein ligase activity"/>
    <property type="evidence" value="ECO:0007669"/>
    <property type="project" value="UniProtKB-EC"/>
</dbReference>
<dbReference type="InterPro" id="IPR016024">
    <property type="entry name" value="ARM-type_fold"/>
</dbReference>
<feature type="compositionally biased region" description="Polar residues" evidence="7">
    <location>
        <begin position="882"/>
        <end position="897"/>
    </location>
</feature>
<evidence type="ECO:0000256" key="7">
    <source>
        <dbReference type="SAM" id="MobiDB-lite"/>
    </source>
</evidence>
<reference evidence="9" key="1">
    <citation type="submission" date="2024-03" db="EMBL/GenBank/DDBJ databases">
        <title>WGS assembly of Saponaria officinalis var. Norfolk2.</title>
        <authorList>
            <person name="Jenkins J."/>
            <person name="Shu S."/>
            <person name="Grimwood J."/>
            <person name="Barry K."/>
            <person name="Goodstein D."/>
            <person name="Schmutz J."/>
            <person name="Leebens-Mack J."/>
            <person name="Osbourn A."/>
        </authorList>
    </citation>
    <scope>NUCLEOTIDE SEQUENCE [LARGE SCALE GENOMIC DNA]</scope>
    <source>
        <strain evidence="9">JIC</strain>
    </source>
</reference>
<accession>A0AAW1LDC2</accession>
<dbReference type="Proteomes" id="UP001443914">
    <property type="component" value="Unassembled WGS sequence"/>
</dbReference>
<gene>
    <name evidence="9" type="ORF">RND81_04G067600</name>
</gene>
<evidence type="ECO:0000259" key="8">
    <source>
        <dbReference type="PROSITE" id="PS50237"/>
    </source>
</evidence>
<comment type="similarity">
    <text evidence="2">Belongs to the UPL family. K-HECT subfamily.</text>
</comment>